<evidence type="ECO:0000313" key="2">
    <source>
        <dbReference type="Proteomes" id="UP001157418"/>
    </source>
</evidence>
<comment type="caution">
    <text evidence="1">The sequence shown here is derived from an EMBL/GenBank/DDBJ whole genome shotgun (WGS) entry which is preliminary data.</text>
</comment>
<sequence>MGILCRHVFAVQKNNHIEEIPKQYILRRWRRDIISSHLLVSKNGLGEMEDETFKLLTEAYSNIEYCLERVQNDKEKLKDFVKNTRTMRRVFEQDPVNTIGLDERDEAVFRLFWVSIPDHIEINVPSVIHKKEVVLRNGWLVQRRRHLHLQKVVHESAQDETYM</sequence>
<dbReference type="PANTHER" id="PTHR47718">
    <property type="entry name" value="OS01G0519700 PROTEIN"/>
    <property type="match status" value="1"/>
</dbReference>
<accession>A0AAU9NV86</accession>
<dbReference type="EMBL" id="CAKMRJ010005412">
    <property type="protein sequence ID" value="CAH1441877.1"/>
    <property type="molecule type" value="Genomic_DNA"/>
</dbReference>
<reference evidence="1 2" key="1">
    <citation type="submission" date="2022-01" db="EMBL/GenBank/DDBJ databases">
        <authorList>
            <person name="Xiong W."/>
            <person name="Schranz E."/>
        </authorList>
    </citation>
    <scope>NUCLEOTIDE SEQUENCE [LARGE SCALE GENOMIC DNA]</scope>
</reference>
<dbReference type="PANTHER" id="PTHR47718:SF12">
    <property type="entry name" value="PROTEIN FAR1-RELATED SEQUENCE"/>
    <property type="match status" value="1"/>
</dbReference>
<dbReference type="AlphaFoldDB" id="A0AAU9NV86"/>
<gene>
    <name evidence="1" type="ORF">LVIROSA_LOCUS27909</name>
</gene>
<dbReference type="Proteomes" id="UP001157418">
    <property type="component" value="Unassembled WGS sequence"/>
</dbReference>
<evidence type="ECO:0008006" key="3">
    <source>
        <dbReference type="Google" id="ProtNLM"/>
    </source>
</evidence>
<evidence type="ECO:0000313" key="1">
    <source>
        <dbReference type="EMBL" id="CAH1441877.1"/>
    </source>
</evidence>
<keyword evidence="2" id="KW-1185">Reference proteome</keyword>
<protein>
    <recommendedName>
        <fullName evidence="3">Protein FAR1-RELATED SEQUENCE</fullName>
    </recommendedName>
</protein>
<name>A0AAU9NV86_9ASTR</name>
<organism evidence="1 2">
    <name type="scientific">Lactuca virosa</name>
    <dbReference type="NCBI Taxonomy" id="75947"/>
    <lineage>
        <taxon>Eukaryota</taxon>
        <taxon>Viridiplantae</taxon>
        <taxon>Streptophyta</taxon>
        <taxon>Embryophyta</taxon>
        <taxon>Tracheophyta</taxon>
        <taxon>Spermatophyta</taxon>
        <taxon>Magnoliopsida</taxon>
        <taxon>eudicotyledons</taxon>
        <taxon>Gunneridae</taxon>
        <taxon>Pentapetalae</taxon>
        <taxon>asterids</taxon>
        <taxon>campanulids</taxon>
        <taxon>Asterales</taxon>
        <taxon>Asteraceae</taxon>
        <taxon>Cichorioideae</taxon>
        <taxon>Cichorieae</taxon>
        <taxon>Lactucinae</taxon>
        <taxon>Lactuca</taxon>
    </lineage>
</organism>
<proteinExistence type="predicted"/>